<evidence type="ECO:0000256" key="7">
    <source>
        <dbReference type="RuleBase" id="RU003880"/>
    </source>
</evidence>
<dbReference type="RefSeq" id="WP_408976985.1">
    <property type="nucleotide sequence ID" value="NZ_JBJUVG010000003.1"/>
</dbReference>
<comment type="catalytic activity">
    <reaction evidence="7">
        <text>[thioredoxin]-dithiol + NADP(+) = [thioredoxin]-disulfide + NADPH + H(+)</text>
        <dbReference type="Rhea" id="RHEA:20345"/>
        <dbReference type="Rhea" id="RHEA-COMP:10698"/>
        <dbReference type="Rhea" id="RHEA-COMP:10700"/>
        <dbReference type="ChEBI" id="CHEBI:15378"/>
        <dbReference type="ChEBI" id="CHEBI:29950"/>
        <dbReference type="ChEBI" id="CHEBI:50058"/>
        <dbReference type="ChEBI" id="CHEBI:57783"/>
        <dbReference type="ChEBI" id="CHEBI:58349"/>
        <dbReference type="EC" id="1.8.1.9"/>
    </reaction>
</comment>
<gene>
    <name evidence="10" type="primary">trxB</name>
    <name evidence="10" type="ORF">ACKQTC_03195</name>
</gene>
<comment type="subunit">
    <text evidence="7">Homodimer.</text>
</comment>
<evidence type="ECO:0000256" key="1">
    <source>
        <dbReference type="ARBA" id="ARBA00009333"/>
    </source>
</evidence>
<accession>A0ABW9GXM3</accession>
<comment type="similarity">
    <text evidence="1 7">Belongs to the class-II pyridine nucleotide-disulfide oxidoreductase family.</text>
</comment>
<dbReference type="InterPro" id="IPR036188">
    <property type="entry name" value="FAD/NAD-bd_sf"/>
</dbReference>
<dbReference type="SUPFAM" id="SSF51905">
    <property type="entry name" value="FAD/NAD(P)-binding domain"/>
    <property type="match status" value="1"/>
</dbReference>
<evidence type="ECO:0000313" key="10">
    <source>
        <dbReference type="EMBL" id="MFM9413367.1"/>
    </source>
</evidence>
<organism evidence="10 11">
    <name type="scientific">Peptococcus simiae</name>
    <dbReference type="NCBI Taxonomy" id="1643805"/>
    <lineage>
        <taxon>Bacteria</taxon>
        <taxon>Bacillati</taxon>
        <taxon>Bacillota</taxon>
        <taxon>Clostridia</taxon>
        <taxon>Eubacteriales</taxon>
        <taxon>Peptococcaceae</taxon>
        <taxon>Peptococcus</taxon>
    </lineage>
</organism>
<name>A0ABW9GXM3_9FIRM</name>
<dbReference type="PRINTS" id="PR00469">
    <property type="entry name" value="PNDRDTASEII"/>
</dbReference>
<feature type="domain" description="FAD/NAD(P)-binding" evidence="9">
    <location>
        <begin position="2"/>
        <end position="292"/>
    </location>
</feature>
<proteinExistence type="inferred from homology"/>
<dbReference type="EC" id="1.8.1.9" evidence="7"/>
<dbReference type="InterPro" id="IPR005982">
    <property type="entry name" value="Thioredox_Rdtase"/>
</dbReference>
<evidence type="ECO:0000256" key="5">
    <source>
        <dbReference type="ARBA" id="ARBA00023157"/>
    </source>
</evidence>
<dbReference type="Pfam" id="PF07992">
    <property type="entry name" value="Pyr_redox_2"/>
    <property type="match status" value="1"/>
</dbReference>
<evidence type="ECO:0000259" key="9">
    <source>
        <dbReference type="Pfam" id="PF07992"/>
    </source>
</evidence>
<reference evidence="10 11" key="1">
    <citation type="journal article" date="2016" name="Int. J. Syst. Evol. Microbiol.">
        <title>Peptococcus simiae sp. nov., isolated from rhesus macaque faeces and emended description of the genus Peptococcus.</title>
        <authorList>
            <person name="Shkoporov A.N."/>
            <person name="Efimov B.A."/>
            <person name="Kondova I."/>
            <person name="Ouwerling B."/>
            <person name="Chaplin A.V."/>
            <person name="Shcherbakova V.A."/>
            <person name="Langermans J.A.M."/>
        </authorList>
    </citation>
    <scope>NUCLEOTIDE SEQUENCE [LARGE SCALE GENOMIC DNA]</scope>
    <source>
        <strain evidence="10 11">M108</strain>
    </source>
</reference>
<evidence type="ECO:0000313" key="11">
    <source>
        <dbReference type="Proteomes" id="UP001631949"/>
    </source>
</evidence>
<comment type="cofactor">
    <cofactor evidence="8">
        <name>FAD</name>
        <dbReference type="ChEBI" id="CHEBI:57692"/>
    </cofactor>
    <text evidence="8">Binds 1 FAD per subunit.</text>
</comment>
<keyword evidence="4 7" id="KW-0560">Oxidoreductase</keyword>
<dbReference type="InterPro" id="IPR008255">
    <property type="entry name" value="Pyr_nucl-diS_OxRdtase_2_AS"/>
</dbReference>
<keyword evidence="2 7" id="KW-0285">Flavoprotein</keyword>
<comment type="caution">
    <text evidence="10">The sequence shown here is derived from an EMBL/GenBank/DDBJ whole genome shotgun (WGS) entry which is preliminary data.</text>
</comment>
<dbReference type="PROSITE" id="PS00573">
    <property type="entry name" value="PYRIDINE_REDOX_2"/>
    <property type="match status" value="1"/>
</dbReference>
<evidence type="ECO:0000256" key="8">
    <source>
        <dbReference type="RuleBase" id="RU003881"/>
    </source>
</evidence>
<keyword evidence="6 7" id="KW-0676">Redox-active center</keyword>
<dbReference type="Gene3D" id="3.50.50.60">
    <property type="entry name" value="FAD/NAD(P)-binding domain"/>
    <property type="match status" value="2"/>
</dbReference>
<protein>
    <recommendedName>
        <fullName evidence="7">Thioredoxin reductase</fullName>
        <ecNumber evidence="7">1.8.1.9</ecNumber>
    </recommendedName>
</protein>
<evidence type="ECO:0000256" key="6">
    <source>
        <dbReference type="ARBA" id="ARBA00023284"/>
    </source>
</evidence>
<dbReference type="PRINTS" id="PR00368">
    <property type="entry name" value="FADPNR"/>
</dbReference>
<evidence type="ECO:0000256" key="3">
    <source>
        <dbReference type="ARBA" id="ARBA00022827"/>
    </source>
</evidence>
<sequence>MYDIAIIGSGPAGMTAGIYARRAGYSVAMFEMGVPGGQAATTDFIENFPGFPGGISGSELMMKFYEQATTFGAEMIFERVTDVDVKDQVKKVTTTTANGPRTYEAKVVILAMGAHPKMLRVPNEGKFRGRGVSYCATCDGFFFKDKDVCVVGGGDVAVEEALYLTKMCNSVTLFHRRDELRANKRSQALAFENEKLHIEWDTVVTEFLGDDKLGQVVTKNVKTEEEKTWDFPGCFIFVGYDPNDDVMPAEVDCDDHGYVLAGEDMATNVPGVYAIGDLRVKNVRQIASAVGDAGVVMHDIERYFREEYKA</sequence>
<keyword evidence="5" id="KW-1015">Disulfide bond</keyword>
<dbReference type="InterPro" id="IPR050097">
    <property type="entry name" value="Ferredoxin-NADP_redctase_2"/>
</dbReference>
<evidence type="ECO:0000256" key="2">
    <source>
        <dbReference type="ARBA" id="ARBA00022630"/>
    </source>
</evidence>
<keyword evidence="3 7" id="KW-0274">FAD</keyword>
<dbReference type="GO" id="GO:0004791">
    <property type="term" value="F:thioredoxin-disulfide reductase (NADPH) activity"/>
    <property type="evidence" value="ECO:0007669"/>
    <property type="project" value="UniProtKB-EC"/>
</dbReference>
<keyword evidence="11" id="KW-1185">Reference proteome</keyword>
<keyword evidence="8" id="KW-0521">NADP</keyword>
<dbReference type="PANTHER" id="PTHR48105">
    <property type="entry name" value="THIOREDOXIN REDUCTASE 1-RELATED-RELATED"/>
    <property type="match status" value="1"/>
</dbReference>
<dbReference type="InterPro" id="IPR023753">
    <property type="entry name" value="FAD/NAD-binding_dom"/>
</dbReference>
<dbReference type="EMBL" id="JBJUVG010000003">
    <property type="protein sequence ID" value="MFM9413367.1"/>
    <property type="molecule type" value="Genomic_DNA"/>
</dbReference>
<evidence type="ECO:0000256" key="4">
    <source>
        <dbReference type="ARBA" id="ARBA00023002"/>
    </source>
</evidence>
<dbReference type="NCBIfam" id="TIGR01292">
    <property type="entry name" value="TRX_reduct"/>
    <property type="match status" value="1"/>
</dbReference>
<dbReference type="Proteomes" id="UP001631949">
    <property type="component" value="Unassembled WGS sequence"/>
</dbReference>